<organism evidence="1 2">
    <name type="scientific">Sphingomonas changnyeongensis</name>
    <dbReference type="NCBI Taxonomy" id="2698679"/>
    <lineage>
        <taxon>Bacteria</taxon>
        <taxon>Pseudomonadati</taxon>
        <taxon>Pseudomonadota</taxon>
        <taxon>Alphaproteobacteria</taxon>
        <taxon>Sphingomonadales</taxon>
        <taxon>Sphingomonadaceae</taxon>
        <taxon>Sphingomonas</taxon>
    </lineage>
</organism>
<gene>
    <name evidence="1" type="ORF">GVO57_06130</name>
</gene>
<accession>A0A7Z2S5L3</accession>
<evidence type="ECO:0000313" key="2">
    <source>
        <dbReference type="Proteomes" id="UP000464468"/>
    </source>
</evidence>
<dbReference type="EMBL" id="CP047895">
    <property type="protein sequence ID" value="QHL90493.1"/>
    <property type="molecule type" value="Genomic_DNA"/>
</dbReference>
<dbReference type="KEGG" id="schy:GVO57_06130"/>
<reference evidence="1 2" key="1">
    <citation type="submission" date="2020-01" db="EMBL/GenBank/DDBJ databases">
        <title>Sphingomonas sp. C33 whole genome sequece.</title>
        <authorList>
            <person name="Park C."/>
        </authorList>
    </citation>
    <scope>NUCLEOTIDE SEQUENCE [LARGE SCALE GENOMIC DNA]</scope>
    <source>
        <strain evidence="1 2">C33</strain>
    </source>
</reference>
<name>A0A7Z2S5L3_9SPHN</name>
<dbReference type="RefSeq" id="WP_160592421.1">
    <property type="nucleotide sequence ID" value="NZ_CP047895.1"/>
</dbReference>
<proteinExistence type="predicted"/>
<protein>
    <submittedName>
        <fullName evidence="1">Uncharacterized protein</fullName>
    </submittedName>
</protein>
<dbReference type="Proteomes" id="UP000464468">
    <property type="component" value="Chromosome"/>
</dbReference>
<keyword evidence="2" id="KW-1185">Reference proteome</keyword>
<dbReference type="AlphaFoldDB" id="A0A7Z2S5L3"/>
<sequence length="80" mass="8697">MSRNWVPKRIGGIDVPKPWRRAGRNLARLFNQPFVAALVAPAIVAGATAAVRSPRVRGVCSCAATRARQALHIQTEPKLQ</sequence>
<evidence type="ECO:0000313" key="1">
    <source>
        <dbReference type="EMBL" id="QHL90493.1"/>
    </source>
</evidence>